<dbReference type="Proteomes" id="UP000283513">
    <property type="component" value="Unassembled WGS sequence"/>
</dbReference>
<name>A0A3R6F9I0_9FIRM</name>
<comment type="caution">
    <text evidence="1">The sequence shown here is derived from an EMBL/GenBank/DDBJ whole genome shotgun (WGS) entry which is preliminary data.</text>
</comment>
<dbReference type="RefSeq" id="WP_118598087.1">
    <property type="nucleotide sequence ID" value="NZ_QSHO01000008.1"/>
</dbReference>
<reference evidence="1 2" key="1">
    <citation type="submission" date="2018-08" db="EMBL/GenBank/DDBJ databases">
        <title>A genome reference for cultivated species of the human gut microbiota.</title>
        <authorList>
            <person name="Zou Y."/>
            <person name="Xue W."/>
            <person name="Luo G."/>
        </authorList>
    </citation>
    <scope>NUCLEOTIDE SEQUENCE [LARGE SCALE GENOMIC DNA]</scope>
    <source>
        <strain evidence="1 2">AM37-1AC</strain>
    </source>
</reference>
<dbReference type="EMBL" id="QSHO01000008">
    <property type="protein sequence ID" value="RHC16796.1"/>
    <property type="molecule type" value="Genomic_DNA"/>
</dbReference>
<dbReference type="Gene3D" id="3.90.1690.10">
    <property type="entry name" value="phage-related protein like domain"/>
    <property type="match status" value="1"/>
</dbReference>
<proteinExistence type="predicted"/>
<dbReference type="AlphaFoldDB" id="A0A3R6F9I0"/>
<organism evidence="1 2">
    <name type="scientific">Roseburia intestinalis</name>
    <dbReference type="NCBI Taxonomy" id="166486"/>
    <lineage>
        <taxon>Bacteria</taxon>
        <taxon>Bacillati</taxon>
        <taxon>Bacillota</taxon>
        <taxon>Clostridia</taxon>
        <taxon>Lachnospirales</taxon>
        <taxon>Lachnospiraceae</taxon>
        <taxon>Roseburia</taxon>
    </lineage>
</organism>
<evidence type="ECO:0000313" key="1">
    <source>
        <dbReference type="EMBL" id="RHC16796.1"/>
    </source>
</evidence>
<evidence type="ECO:0008006" key="3">
    <source>
        <dbReference type="Google" id="ProtNLM"/>
    </source>
</evidence>
<dbReference type="InterPro" id="IPR053738">
    <property type="entry name" value="Lambda_capsid_assembly"/>
</dbReference>
<gene>
    <name evidence="1" type="ORF">DW856_10855</name>
</gene>
<accession>A0A3R6F9I0</accession>
<evidence type="ECO:0000313" key="2">
    <source>
        <dbReference type="Proteomes" id="UP000283513"/>
    </source>
</evidence>
<sequence>MALPLAEAFTARSLGVMWNNYEKTLGSAPYLGRQKFGIRKQDSLELRFIKGKNGLPVSLKASNFDAQAELRDVGGFSDIQNEMPFYRESYMVTEREEQEYANYQSAENSNMANQVLREISKKPMMLIEGARVVPERQIWQLLAPSDGIPRVQVTIGGKSYYVDYTSDNGVAHKRDHYKDISGSDTDKWSAPETATPLDDLIEIKREFAKKTGYSLARFSMNTETWEMVLKAEDTKKQVLGITAYNGGIRLQQGQVTEYLRGYGIEIEVYDKLYIDPAGGATKYFIPTGVISAQASGVYLGDYVFGKTPEERSGSLTDGNLSIVETGISVYTYATNHPINTHCVVSMIGLPTFEGMDSVVVMKVA</sequence>
<protein>
    <recommendedName>
        <fullName evidence="3">Phage major capsid protein E</fullName>
    </recommendedName>
</protein>